<comment type="subcellular location">
    <subcellularLocation>
        <location evidence="1">Membrane</location>
        <topology evidence="1">Single-pass membrane protein</topology>
    </subcellularLocation>
</comment>
<comment type="similarity">
    <text evidence="2 8">Belongs to the glycosyltransferase 92 family.</text>
</comment>
<dbReference type="GO" id="GO:0005737">
    <property type="term" value="C:cytoplasm"/>
    <property type="evidence" value="ECO:0007669"/>
    <property type="project" value="TreeGrafter"/>
</dbReference>
<keyword evidence="6" id="KW-1133">Transmembrane helix</keyword>
<dbReference type="EC" id="2.4.1.-" evidence="8"/>
<dbReference type="GO" id="GO:0016020">
    <property type="term" value="C:membrane"/>
    <property type="evidence" value="ECO:0007669"/>
    <property type="project" value="UniProtKB-SubCell"/>
</dbReference>
<evidence type="ECO:0000256" key="7">
    <source>
        <dbReference type="ARBA" id="ARBA00023136"/>
    </source>
</evidence>
<dbReference type="GO" id="GO:0016757">
    <property type="term" value="F:glycosyltransferase activity"/>
    <property type="evidence" value="ECO:0007669"/>
    <property type="project" value="UniProtKB-UniRule"/>
</dbReference>
<sequence length="431" mass="50466">MFVNNQITNWHPSNSFRIVSELVSSLQKKEIVYPPDPALAIPQPIEPDNWQIVIPKKVFVYSAHLDPWSKKNSVIHILGSITKNELMNPNRVQFYCKIWIINRHKQSVRVETSEVSSIIDLDWSWEAFEGRNAEFTCQFNITSDVLTNAVVQLTNNLHREPNNSMSLHQNFKKGQRYNFTVCLEGPFFGGTSTDWFVEWMEANIIFGAQKILIHNLSIPLYLEPYINYYERIGLLDVLPWDLRFWPTTNRSDIIRSNLQPMMIVDCQYRLQRYSKYVVFIDIDELIVPRSAMDKSWSDMIDHVSCPFRPQLFGARQLWFFKRFPRVENTNLITQDVRIRHTFIENFPNRSKYIADTTLLKTKASVHSVFEGSENCTCVIPPKIGALHHYKQHVSYNETVRDDVMAKYKMELIKRIKLVKGKMQGTPGNQIQ</sequence>
<protein>
    <recommendedName>
        <fullName evidence="8">Glycosyltransferase family 92 protein</fullName>
        <ecNumber evidence="8">2.4.1.-</ecNumber>
    </recommendedName>
</protein>
<evidence type="ECO:0000256" key="2">
    <source>
        <dbReference type="ARBA" id="ARBA00007647"/>
    </source>
</evidence>
<organism evidence="9 10">
    <name type="scientific">Paralvinella palmiformis</name>
    <dbReference type="NCBI Taxonomy" id="53620"/>
    <lineage>
        <taxon>Eukaryota</taxon>
        <taxon>Metazoa</taxon>
        <taxon>Spiralia</taxon>
        <taxon>Lophotrochozoa</taxon>
        <taxon>Annelida</taxon>
        <taxon>Polychaeta</taxon>
        <taxon>Sedentaria</taxon>
        <taxon>Canalipalpata</taxon>
        <taxon>Terebellida</taxon>
        <taxon>Terebelliformia</taxon>
        <taxon>Alvinellidae</taxon>
        <taxon>Paralvinella</taxon>
    </lineage>
</organism>
<evidence type="ECO:0000256" key="4">
    <source>
        <dbReference type="ARBA" id="ARBA00022679"/>
    </source>
</evidence>
<gene>
    <name evidence="9" type="ORF">LSH36_110g04007</name>
</gene>
<evidence type="ECO:0000256" key="1">
    <source>
        <dbReference type="ARBA" id="ARBA00004167"/>
    </source>
</evidence>
<keyword evidence="5" id="KW-0812">Transmembrane</keyword>
<evidence type="ECO:0000256" key="3">
    <source>
        <dbReference type="ARBA" id="ARBA00022676"/>
    </source>
</evidence>
<reference evidence="9" key="1">
    <citation type="journal article" date="2023" name="Mol. Biol. Evol.">
        <title>Third-Generation Sequencing Reveals the Adaptive Role of the Epigenome in Three Deep-Sea Polychaetes.</title>
        <authorList>
            <person name="Perez M."/>
            <person name="Aroh O."/>
            <person name="Sun Y."/>
            <person name="Lan Y."/>
            <person name="Juniper S.K."/>
            <person name="Young C.R."/>
            <person name="Angers B."/>
            <person name="Qian P.Y."/>
        </authorList>
    </citation>
    <scope>NUCLEOTIDE SEQUENCE</scope>
    <source>
        <strain evidence="9">P08H-3</strain>
    </source>
</reference>
<keyword evidence="10" id="KW-1185">Reference proteome</keyword>
<name>A0AAD9JZ79_9ANNE</name>
<evidence type="ECO:0000256" key="5">
    <source>
        <dbReference type="ARBA" id="ARBA00022692"/>
    </source>
</evidence>
<keyword evidence="4 8" id="KW-0808">Transferase</keyword>
<evidence type="ECO:0000313" key="10">
    <source>
        <dbReference type="Proteomes" id="UP001208570"/>
    </source>
</evidence>
<keyword evidence="3 8" id="KW-0328">Glycosyltransferase</keyword>
<evidence type="ECO:0000256" key="8">
    <source>
        <dbReference type="RuleBase" id="RU366017"/>
    </source>
</evidence>
<dbReference type="AlphaFoldDB" id="A0AAD9JZ79"/>
<dbReference type="Proteomes" id="UP001208570">
    <property type="component" value="Unassembled WGS sequence"/>
</dbReference>
<evidence type="ECO:0000313" key="9">
    <source>
        <dbReference type="EMBL" id="KAK2161759.1"/>
    </source>
</evidence>
<dbReference type="EMBL" id="JAODUP010000110">
    <property type="protein sequence ID" value="KAK2161759.1"/>
    <property type="molecule type" value="Genomic_DNA"/>
</dbReference>
<comment type="caution">
    <text evidence="9">The sequence shown here is derived from an EMBL/GenBank/DDBJ whole genome shotgun (WGS) entry which is preliminary data.</text>
</comment>
<dbReference type="PANTHER" id="PTHR21461">
    <property type="entry name" value="GLYCOSYLTRANSFERASE FAMILY 92 PROTEIN"/>
    <property type="match status" value="1"/>
</dbReference>
<accession>A0AAD9JZ79</accession>
<dbReference type="PANTHER" id="PTHR21461:SF69">
    <property type="entry name" value="GLYCOSYLTRANSFERASE FAMILY 92 PROTEIN"/>
    <property type="match status" value="1"/>
</dbReference>
<dbReference type="InterPro" id="IPR008166">
    <property type="entry name" value="Glyco_transf_92"/>
</dbReference>
<evidence type="ECO:0000256" key="6">
    <source>
        <dbReference type="ARBA" id="ARBA00022989"/>
    </source>
</evidence>
<proteinExistence type="inferred from homology"/>
<keyword evidence="7" id="KW-0472">Membrane</keyword>
<dbReference type="Pfam" id="PF01697">
    <property type="entry name" value="Glyco_transf_92"/>
    <property type="match status" value="1"/>
</dbReference>